<evidence type="ECO:0000313" key="4">
    <source>
        <dbReference type="Proteomes" id="UP000594454"/>
    </source>
</evidence>
<reference evidence="3 4" key="1">
    <citation type="submission" date="2020-11" db="EMBL/GenBank/DDBJ databases">
        <authorList>
            <person name="Wallbank WR R."/>
            <person name="Pardo Diaz C."/>
            <person name="Kozak K."/>
            <person name="Martin S."/>
            <person name="Jiggins C."/>
            <person name="Moest M."/>
            <person name="Warren A I."/>
            <person name="Generalovic N T."/>
            <person name="Byers J.R.P. K."/>
            <person name="Montejo-Kovacevich G."/>
            <person name="Yen C E."/>
        </authorList>
    </citation>
    <scope>NUCLEOTIDE SEQUENCE [LARGE SCALE GENOMIC DNA]</scope>
</reference>
<keyword evidence="4" id="KW-1185">Reference proteome</keyword>
<dbReference type="AlphaFoldDB" id="A0A7R8UP45"/>
<protein>
    <recommendedName>
        <fullName evidence="2">Nucleoplasmin core domain-containing protein</fullName>
    </recommendedName>
</protein>
<dbReference type="InterPro" id="IPR024057">
    <property type="entry name" value="Nucleoplasmin_core_dom"/>
</dbReference>
<dbReference type="SUPFAM" id="SSF69203">
    <property type="entry name" value="Nucleoplasmin-like core domain"/>
    <property type="match status" value="1"/>
</dbReference>
<gene>
    <name evidence="3" type="ORF">HERILL_LOCUS7012</name>
</gene>
<organism evidence="3 4">
    <name type="scientific">Hermetia illucens</name>
    <name type="common">Black soldier fly</name>
    <dbReference type="NCBI Taxonomy" id="343691"/>
    <lineage>
        <taxon>Eukaryota</taxon>
        <taxon>Metazoa</taxon>
        <taxon>Ecdysozoa</taxon>
        <taxon>Arthropoda</taxon>
        <taxon>Hexapoda</taxon>
        <taxon>Insecta</taxon>
        <taxon>Pterygota</taxon>
        <taxon>Neoptera</taxon>
        <taxon>Endopterygota</taxon>
        <taxon>Diptera</taxon>
        <taxon>Brachycera</taxon>
        <taxon>Stratiomyomorpha</taxon>
        <taxon>Stratiomyidae</taxon>
        <taxon>Hermetiinae</taxon>
        <taxon>Hermetia</taxon>
    </lineage>
</organism>
<feature type="compositionally biased region" description="Basic and acidic residues" evidence="1">
    <location>
        <begin position="155"/>
        <end position="164"/>
    </location>
</feature>
<feature type="domain" description="Nucleoplasmin core" evidence="2">
    <location>
        <begin position="69"/>
        <end position="122"/>
    </location>
</feature>
<dbReference type="Gene3D" id="2.60.120.340">
    <property type="entry name" value="Nucleoplasmin core domain"/>
    <property type="match status" value="1"/>
</dbReference>
<feature type="compositionally biased region" description="Acidic residues" evidence="1">
    <location>
        <begin position="129"/>
        <end position="147"/>
    </location>
</feature>
<dbReference type="OrthoDB" id="6075101at2759"/>
<dbReference type="InterPro" id="IPR036824">
    <property type="entry name" value="Nucleoplasmin_core_dom_sf"/>
</dbReference>
<name>A0A7R8UP45_HERIL</name>
<evidence type="ECO:0000313" key="3">
    <source>
        <dbReference type="EMBL" id="CAD7084100.1"/>
    </source>
</evidence>
<evidence type="ECO:0000259" key="2">
    <source>
        <dbReference type="Pfam" id="PF03066"/>
    </source>
</evidence>
<proteinExistence type="predicted"/>
<feature type="region of interest" description="Disordered" evidence="1">
    <location>
        <begin position="129"/>
        <end position="170"/>
    </location>
</feature>
<dbReference type="Proteomes" id="UP000594454">
    <property type="component" value="Chromosome 3"/>
</dbReference>
<accession>A0A7R8UP45</accession>
<evidence type="ECO:0000256" key="1">
    <source>
        <dbReference type="SAM" id="MobiDB-lite"/>
    </source>
</evidence>
<sequence>MARNSSSRRQQKKSILHNNLLSSVGNIFLHIMKLSVHSKYVLMLLIQCSFEFIVIEKTFLDSVTQNDLREVQTVKDSLRIPLAVLKAGETRAVNPDVEFYDTSVSFKLIQGNGPVYIHGQNLKDEVEVVDMEEDTDEEDEGEEEEDEGQPKKKLKLENNTDGKGAKNKKK</sequence>
<dbReference type="InParanoid" id="A0A7R8UP45"/>
<dbReference type="EMBL" id="LR899011">
    <property type="protein sequence ID" value="CAD7084100.1"/>
    <property type="molecule type" value="Genomic_DNA"/>
</dbReference>
<dbReference type="Pfam" id="PF03066">
    <property type="entry name" value="Nucleoplasmin"/>
    <property type="match status" value="1"/>
</dbReference>